<protein>
    <submittedName>
        <fullName evidence="1">HPr kinase/phosphorylase</fullName>
    </submittedName>
</protein>
<accession>A0ACD4NQT3</accession>
<keyword evidence="1" id="KW-0418">Kinase</keyword>
<keyword evidence="1" id="KW-0808">Transferase</keyword>
<evidence type="ECO:0000313" key="2">
    <source>
        <dbReference type="Proteomes" id="UP001163223"/>
    </source>
</evidence>
<dbReference type="EMBL" id="CP113520">
    <property type="protein sequence ID" value="WAJ29015.1"/>
    <property type="molecule type" value="Genomic_DNA"/>
</dbReference>
<gene>
    <name evidence="1" type="ORF">OXU80_01830</name>
</gene>
<proteinExistence type="predicted"/>
<name>A0ACD4NQT3_9HYPH</name>
<reference evidence="1" key="1">
    <citation type="submission" date="2022-11" db="EMBL/GenBank/DDBJ databases">
        <title>beta-Carotene-producing bacterium, Jeongeuplla avenae sp. nov., alleviates the salt stress of Arabidopsis seedlings.</title>
        <authorList>
            <person name="Jiang L."/>
            <person name="Lee J."/>
        </authorList>
    </citation>
    <scope>NUCLEOTIDE SEQUENCE</scope>
    <source>
        <strain evidence="1">DY_R2A_6</strain>
    </source>
</reference>
<sequence length="160" mass="16289">MTPTPVHVHGTAIALAGHGVLIRGRPRSGKSALAFMALRRAEAAGLTAGLVADDQVLLEPGADGRLAMAAPAPIAGLLELSGVGILGEARSSGTPVLDLLVDLLAEPDAERLPDPAAGRLAGRPVRRIVLPEREAALGAEILVHLARNGFAGFDARADAP</sequence>
<dbReference type="Proteomes" id="UP001163223">
    <property type="component" value="Chromosome"/>
</dbReference>
<evidence type="ECO:0000313" key="1">
    <source>
        <dbReference type="EMBL" id="WAJ29015.1"/>
    </source>
</evidence>
<organism evidence="1 2">
    <name type="scientific">Antarcticirhabdus aurantiaca</name>
    <dbReference type="NCBI Taxonomy" id="2606717"/>
    <lineage>
        <taxon>Bacteria</taxon>
        <taxon>Pseudomonadati</taxon>
        <taxon>Pseudomonadota</taxon>
        <taxon>Alphaproteobacteria</taxon>
        <taxon>Hyphomicrobiales</taxon>
        <taxon>Aurantimonadaceae</taxon>
        <taxon>Antarcticirhabdus</taxon>
    </lineage>
</organism>
<keyword evidence="2" id="KW-1185">Reference proteome</keyword>